<protein>
    <recommendedName>
        <fullName evidence="4">Motility protein B-like N-terminal domain-containing protein</fullName>
    </recommendedName>
</protein>
<dbReference type="Pfam" id="PF13677">
    <property type="entry name" value="MotB_plug"/>
    <property type="match status" value="1"/>
</dbReference>
<name>A0A382F3Y3_9ZZZZ</name>
<evidence type="ECO:0000256" key="3">
    <source>
        <dbReference type="SAM" id="Phobius"/>
    </source>
</evidence>
<evidence type="ECO:0000256" key="1">
    <source>
        <dbReference type="ARBA" id="ARBA00004370"/>
    </source>
</evidence>
<evidence type="ECO:0000256" key="2">
    <source>
        <dbReference type="ARBA" id="ARBA00023136"/>
    </source>
</evidence>
<keyword evidence="2 3" id="KW-0472">Membrane</keyword>
<reference evidence="5" key="1">
    <citation type="submission" date="2018-05" db="EMBL/GenBank/DDBJ databases">
        <authorList>
            <person name="Lanie J.A."/>
            <person name="Ng W.-L."/>
            <person name="Kazmierczak K.M."/>
            <person name="Andrzejewski T.M."/>
            <person name="Davidsen T.M."/>
            <person name="Wayne K.J."/>
            <person name="Tettelin H."/>
            <person name="Glass J.I."/>
            <person name="Rusch D."/>
            <person name="Podicherti R."/>
            <person name="Tsui H.-C.T."/>
            <person name="Winkler M.E."/>
        </authorList>
    </citation>
    <scope>NUCLEOTIDE SEQUENCE</scope>
</reference>
<sequence length="94" mass="10384">MAGGGGAWKVAYADLVTAMMAMFLVLWILSQDEQVKGDVSAYFKTRFSTLTQMSPGIIPSDNMALVESRKDIFENASVIPLDQVRRLNDDLVKV</sequence>
<keyword evidence="3" id="KW-1133">Transmembrane helix</keyword>
<organism evidence="5">
    <name type="scientific">marine metagenome</name>
    <dbReference type="NCBI Taxonomy" id="408172"/>
    <lineage>
        <taxon>unclassified sequences</taxon>
        <taxon>metagenomes</taxon>
        <taxon>ecological metagenomes</taxon>
    </lineage>
</organism>
<dbReference type="EMBL" id="UINC01047717">
    <property type="protein sequence ID" value="SVB57332.1"/>
    <property type="molecule type" value="Genomic_DNA"/>
</dbReference>
<evidence type="ECO:0000313" key="5">
    <source>
        <dbReference type="EMBL" id="SVB57332.1"/>
    </source>
</evidence>
<proteinExistence type="predicted"/>
<accession>A0A382F3Y3</accession>
<feature type="domain" description="Motility protein B-like N-terminal" evidence="4">
    <location>
        <begin position="3"/>
        <end position="47"/>
    </location>
</feature>
<comment type="subcellular location">
    <subcellularLocation>
        <location evidence="1">Membrane</location>
    </subcellularLocation>
</comment>
<dbReference type="AlphaFoldDB" id="A0A382F3Y3"/>
<keyword evidence="3" id="KW-0812">Transmembrane</keyword>
<dbReference type="InterPro" id="IPR025713">
    <property type="entry name" value="MotB-like_N_dom"/>
</dbReference>
<gene>
    <name evidence="5" type="ORF">METZ01_LOCUS210186</name>
</gene>
<evidence type="ECO:0000259" key="4">
    <source>
        <dbReference type="Pfam" id="PF13677"/>
    </source>
</evidence>
<dbReference type="GO" id="GO:0016020">
    <property type="term" value="C:membrane"/>
    <property type="evidence" value="ECO:0007669"/>
    <property type="project" value="UniProtKB-SubCell"/>
</dbReference>
<feature type="transmembrane region" description="Helical" evidence="3">
    <location>
        <begin position="6"/>
        <end position="29"/>
    </location>
</feature>
<feature type="non-terminal residue" evidence="5">
    <location>
        <position position="94"/>
    </location>
</feature>